<reference evidence="9" key="2">
    <citation type="journal article" date="2018" name="Plant J.">
        <title>The Sorghum bicolor reference genome: improved assembly, gene annotations, a transcriptome atlas, and signatures of genome organization.</title>
        <authorList>
            <person name="McCormick R.F."/>
            <person name="Truong S.K."/>
            <person name="Sreedasyam A."/>
            <person name="Jenkins J."/>
            <person name="Shu S."/>
            <person name="Sims D."/>
            <person name="Kennedy M."/>
            <person name="Amirebrahimi M."/>
            <person name="Weers B.D."/>
            <person name="McKinley B."/>
            <person name="Mattison A."/>
            <person name="Morishige D.T."/>
            <person name="Grimwood J."/>
            <person name="Schmutz J."/>
            <person name="Mullet J.E."/>
        </authorList>
    </citation>
    <scope>NUCLEOTIDE SEQUENCE [LARGE SCALE GENOMIC DNA]</scope>
    <source>
        <strain evidence="9">cv. BTx623</strain>
    </source>
</reference>
<dbReference type="InParanoid" id="A0A1Z5R403"/>
<comment type="subcellular location">
    <subcellularLocation>
        <location evidence="1">Endomembrane system</location>
        <topology evidence="1">Multi-pass membrane protein</topology>
    </subcellularLocation>
</comment>
<evidence type="ECO:0000256" key="5">
    <source>
        <dbReference type="ARBA" id="ARBA00023136"/>
    </source>
</evidence>
<reference evidence="8 9" key="1">
    <citation type="journal article" date="2009" name="Nature">
        <title>The Sorghum bicolor genome and the diversification of grasses.</title>
        <authorList>
            <person name="Paterson A.H."/>
            <person name="Bowers J.E."/>
            <person name="Bruggmann R."/>
            <person name="Dubchak I."/>
            <person name="Grimwood J."/>
            <person name="Gundlach H."/>
            <person name="Haberer G."/>
            <person name="Hellsten U."/>
            <person name="Mitros T."/>
            <person name="Poliakov A."/>
            <person name="Schmutz J."/>
            <person name="Spannagl M."/>
            <person name="Tang H."/>
            <person name="Wang X."/>
            <person name="Wicker T."/>
            <person name="Bharti A.K."/>
            <person name="Chapman J."/>
            <person name="Feltus F.A."/>
            <person name="Gowik U."/>
            <person name="Grigoriev I.V."/>
            <person name="Lyons E."/>
            <person name="Maher C.A."/>
            <person name="Martis M."/>
            <person name="Narechania A."/>
            <person name="Otillar R.P."/>
            <person name="Penning B.W."/>
            <person name="Salamov A.A."/>
            <person name="Wang Y."/>
            <person name="Zhang L."/>
            <person name="Carpita N.C."/>
            <person name="Freeling M."/>
            <person name="Gingle A.R."/>
            <person name="Hash C.T."/>
            <person name="Keller B."/>
            <person name="Klein P."/>
            <person name="Kresovich S."/>
            <person name="McCann M.C."/>
            <person name="Ming R."/>
            <person name="Peterson D.G."/>
            <person name="Mehboob-ur-Rahman"/>
            <person name="Ware D."/>
            <person name="Westhoff P."/>
            <person name="Mayer K.F."/>
            <person name="Messing J."/>
            <person name="Rokhsar D.S."/>
        </authorList>
    </citation>
    <scope>NUCLEOTIDE SEQUENCE [LARGE SCALE GENOMIC DNA]</scope>
    <source>
        <strain evidence="9">cv. BTx623</strain>
    </source>
</reference>
<sequence length="406" mass="44105">MAAIVSTDEAARGRGAAACFAPRRVTTQPTVPDDGMDMDRVRRVRRGPWPSHARRRRFPLATCRALSFLLDALGHRPRHQRQAGSRAGSSLSHCGVQGGGGRAGLSEALCLRIKNAPVWASDGLVQTCSAQFTPLNWGPHNSNHLNEGLQLSRGTPTDQGCSCRTIFSPGRGPPIDRRRRHGSEPEHAARPRHRAVRRALLRPRRPRRAQETAVRDADQGTGRRRLPVPAGPDGGAGGAVGAGRGVQRGARRGRRLLPLRRQARAEEGALRAHPALRLLPRRRVRRSTTVREARDRSILFGHARVLRSLVGSLPCRGVTAAGAGTTVWATATEAMHHVRNVHRDMAYACPTAKTGVLGGAAFLNLDAMLFWIVCLMLARNVREDYFDVDHGGYGDDGVAGTGIEEK</sequence>
<keyword evidence="3" id="KW-0732">Signal</keyword>
<evidence type="ECO:0000256" key="2">
    <source>
        <dbReference type="ARBA" id="ARBA00022692"/>
    </source>
</evidence>
<dbReference type="STRING" id="4558.A0A1Z5R403"/>
<proteinExistence type="inferred from homology"/>
<dbReference type="eggNOG" id="ENOG502SMUI">
    <property type="taxonomic scope" value="Eukaryota"/>
</dbReference>
<dbReference type="InterPro" id="IPR009606">
    <property type="entry name" value="DEAL/Modifying_wall_lignin1/2"/>
</dbReference>
<dbReference type="AlphaFoldDB" id="A0A1Z5R403"/>
<evidence type="ECO:0000256" key="4">
    <source>
        <dbReference type="ARBA" id="ARBA00022989"/>
    </source>
</evidence>
<dbReference type="GO" id="GO:0012505">
    <property type="term" value="C:endomembrane system"/>
    <property type="evidence" value="ECO:0007669"/>
    <property type="project" value="UniProtKB-SubCell"/>
</dbReference>
<dbReference type="PANTHER" id="PTHR31769">
    <property type="entry name" value="OS07G0462200 PROTEIN-RELATED"/>
    <property type="match status" value="1"/>
</dbReference>
<feature type="compositionally biased region" description="Gly residues" evidence="7">
    <location>
        <begin position="232"/>
        <end position="246"/>
    </location>
</feature>
<evidence type="ECO:0000256" key="1">
    <source>
        <dbReference type="ARBA" id="ARBA00004127"/>
    </source>
</evidence>
<evidence type="ECO:0000313" key="9">
    <source>
        <dbReference type="Proteomes" id="UP000000768"/>
    </source>
</evidence>
<gene>
    <name evidence="8" type="ORF">SORBI_3009G167201</name>
</gene>
<dbReference type="EMBL" id="CM000768">
    <property type="protein sequence ID" value="OQU78155.1"/>
    <property type="molecule type" value="Genomic_DNA"/>
</dbReference>
<dbReference type="InterPro" id="IPR052222">
    <property type="entry name" value="DESIGUAL"/>
</dbReference>
<feature type="region of interest" description="Disordered" evidence="7">
    <location>
        <begin position="165"/>
        <end position="253"/>
    </location>
</feature>
<comment type="similarity">
    <text evidence="6">Belongs to the DESIGUAL family.</text>
</comment>
<feature type="region of interest" description="Disordered" evidence="7">
    <location>
        <begin position="77"/>
        <end position="98"/>
    </location>
</feature>
<accession>A0A1Z5R403</accession>
<organism evidence="8 9">
    <name type="scientific">Sorghum bicolor</name>
    <name type="common">Sorghum</name>
    <name type="synonym">Sorghum vulgare</name>
    <dbReference type="NCBI Taxonomy" id="4558"/>
    <lineage>
        <taxon>Eukaryota</taxon>
        <taxon>Viridiplantae</taxon>
        <taxon>Streptophyta</taxon>
        <taxon>Embryophyta</taxon>
        <taxon>Tracheophyta</taxon>
        <taxon>Spermatophyta</taxon>
        <taxon>Magnoliopsida</taxon>
        <taxon>Liliopsida</taxon>
        <taxon>Poales</taxon>
        <taxon>Poaceae</taxon>
        <taxon>PACMAD clade</taxon>
        <taxon>Panicoideae</taxon>
        <taxon>Andropogonodae</taxon>
        <taxon>Andropogoneae</taxon>
        <taxon>Sorghinae</taxon>
        <taxon>Sorghum</taxon>
    </lineage>
</organism>
<evidence type="ECO:0000256" key="6">
    <source>
        <dbReference type="ARBA" id="ARBA00029467"/>
    </source>
</evidence>
<dbReference type="Pfam" id="PF06749">
    <property type="entry name" value="DUF1218"/>
    <property type="match status" value="1"/>
</dbReference>
<keyword evidence="5" id="KW-0472">Membrane</keyword>
<dbReference type="Proteomes" id="UP000000768">
    <property type="component" value="Chromosome 9"/>
</dbReference>
<feature type="compositionally biased region" description="Basic residues" evidence="7">
    <location>
        <begin position="190"/>
        <end position="207"/>
    </location>
</feature>
<feature type="compositionally biased region" description="Basic and acidic residues" evidence="7">
    <location>
        <begin position="208"/>
        <end position="218"/>
    </location>
</feature>
<name>A0A1Z5R403_SORBI</name>
<keyword evidence="4" id="KW-1133">Transmembrane helix</keyword>
<protein>
    <submittedName>
        <fullName evidence="8">Uncharacterized protein</fullName>
    </submittedName>
</protein>
<evidence type="ECO:0000256" key="7">
    <source>
        <dbReference type="SAM" id="MobiDB-lite"/>
    </source>
</evidence>
<evidence type="ECO:0000256" key="3">
    <source>
        <dbReference type="ARBA" id="ARBA00022729"/>
    </source>
</evidence>
<evidence type="ECO:0000313" key="8">
    <source>
        <dbReference type="EMBL" id="OQU78155.1"/>
    </source>
</evidence>
<keyword evidence="2" id="KW-0812">Transmembrane</keyword>
<keyword evidence="9" id="KW-1185">Reference proteome</keyword>
<dbReference type="Gramene" id="OQU78155">
    <property type="protein sequence ID" value="OQU78155"/>
    <property type="gene ID" value="SORBI_3009G167201"/>
</dbReference>